<sequence>MYVSIKWAAKVAQPAGERRAPGHVTPPGARPGAGEKGRMRVHRVCNHAHLLQRTCAGFVNKFRRTVQCTSVCGEREREQKTHTRAGGGGEVGVWFCAEEEKEQDEILRVEKLLSRS</sequence>
<evidence type="ECO:0000313" key="2">
    <source>
        <dbReference type="EMBL" id="KAB5517117.1"/>
    </source>
</evidence>
<dbReference type="AlphaFoldDB" id="A0A5N5JPX6"/>
<dbReference type="Proteomes" id="UP000327468">
    <property type="component" value="Chromosome 30"/>
</dbReference>
<organism evidence="2 3">
    <name type="scientific">Pangasianodon hypophthalmus</name>
    <name type="common">Striped catfish</name>
    <name type="synonym">Helicophagus hypophthalmus</name>
    <dbReference type="NCBI Taxonomy" id="310915"/>
    <lineage>
        <taxon>Eukaryota</taxon>
        <taxon>Metazoa</taxon>
        <taxon>Chordata</taxon>
        <taxon>Craniata</taxon>
        <taxon>Vertebrata</taxon>
        <taxon>Euteleostomi</taxon>
        <taxon>Actinopterygii</taxon>
        <taxon>Neopterygii</taxon>
        <taxon>Teleostei</taxon>
        <taxon>Ostariophysi</taxon>
        <taxon>Siluriformes</taxon>
        <taxon>Pangasiidae</taxon>
        <taxon>Pangasianodon</taxon>
    </lineage>
</organism>
<protein>
    <submittedName>
        <fullName evidence="2">Uncharacterized protein</fullName>
    </submittedName>
</protein>
<dbReference type="EMBL" id="VFJC01000031">
    <property type="protein sequence ID" value="KAB5517117.1"/>
    <property type="molecule type" value="Genomic_DNA"/>
</dbReference>
<reference evidence="2 3" key="1">
    <citation type="submission" date="2019-06" db="EMBL/GenBank/DDBJ databases">
        <title>A chromosome-scale genome assembly of the striped catfish, Pangasianodon hypophthalmus.</title>
        <authorList>
            <person name="Wen M."/>
            <person name="Zahm M."/>
            <person name="Roques C."/>
            <person name="Cabau C."/>
            <person name="Klopp C."/>
            <person name="Donnadieu C."/>
            <person name="Jouanno E."/>
            <person name="Avarre J.-C."/>
            <person name="Campet M."/>
            <person name="Ha T.T.T."/>
            <person name="Dugue R."/>
            <person name="Lampietro C."/>
            <person name="Louis A."/>
            <person name="Herpin A."/>
            <person name="Echchiki A."/>
            <person name="Berthelot C."/>
            <person name="Parey E."/>
            <person name="Roest-Crollius H."/>
            <person name="Braasch I."/>
            <person name="Postlethwait J."/>
            <person name="Bobe J."/>
            <person name="Montfort J."/>
            <person name="Bouchez O."/>
            <person name="Begum T."/>
            <person name="Schartl M."/>
            <person name="Guiguen Y."/>
        </authorList>
    </citation>
    <scope>NUCLEOTIDE SEQUENCE [LARGE SCALE GENOMIC DNA]</scope>
    <source>
        <strain evidence="2 3">Indonesia</strain>
        <tissue evidence="2">Blood</tissue>
    </source>
</reference>
<proteinExistence type="predicted"/>
<evidence type="ECO:0000313" key="3">
    <source>
        <dbReference type="Proteomes" id="UP000327468"/>
    </source>
</evidence>
<feature type="region of interest" description="Disordered" evidence="1">
    <location>
        <begin position="12"/>
        <end position="37"/>
    </location>
</feature>
<gene>
    <name evidence="2" type="ORF">PHYPO_G00185710</name>
</gene>
<keyword evidence="3" id="KW-1185">Reference proteome</keyword>
<evidence type="ECO:0000256" key="1">
    <source>
        <dbReference type="SAM" id="MobiDB-lite"/>
    </source>
</evidence>
<comment type="caution">
    <text evidence="2">The sequence shown here is derived from an EMBL/GenBank/DDBJ whole genome shotgun (WGS) entry which is preliminary data.</text>
</comment>
<name>A0A5N5JPX6_PANHP</name>
<accession>A0A5N5JPX6</accession>